<comment type="caution">
    <text evidence="7">The sequence shown here is derived from an EMBL/GenBank/DDBJ whole genome shotgun (WGS) entry which is preliminary data.</text>
</comment>
<dbReference type="GO" id="GO:0006364">
    <property type="term" value="P:rRNA processing"/>
    <property type="evidence" value="ECO:0007669"/>
    <property type="project" value="TreeGrafter"/>
</dbReference>
<dbReference type="SUPFAM" id="SSF50249">
    <property type="entry name" value="Nucleic acid-binding proteins"/>
    <property type="match status" value="1"/>
</dbReference>
<dbReference type="InterPro" id="IPR004659">
    <property type="entry name" value="RNase_E/G"/>
</dbReference>
<evidence type="ECO:0000256" key="3">
    <source>
        <dbReference type="ARBA" id="ARBA00022801"/>
    </source>
</evidence>
<keyword evidence="5" id="KW-0694">RNA-binding</keyword>
<keyword evidence="8" id="KW-1185">Reference proteome</keyword>
<dbReference type="Pfam" id="PF10150">
    <property type="entry name" value="RNase_E_G"/>
    <property type="match status" value="1"/>
</dbReference>
<keyword evidence="4" id="KW-0460">Magnesium</keyword>
<accession>A0AAE3E9J5</accession>
<gene>
    <name evidence="7" type="ORF">LKD81_05775</name>
</gene>
<sequence>MSGKILITRWKGTLVTAYTEGSRVVQMNLNPDQDLPCVGDIYLARVQNVVKNIQAAFVELTAEKQIGFLPLHPNETLVPGEEFPVQLIREPVKTKAAVVSREISLAGRYVVLSENGGRAAVSSRIPDRKRREELKALLEPYCAAPAGFILRTNSADAPDEVILQEAEILKSQYEAIRQAAEHRTVFSVLHRGEAPYLAAIRDSGIRSLDEIVTDQPDLYESLRNFLRLQQPEDEAKLRWYEDRQLPLVKLYRLETVCREACQKRVWLKSGGYLVIEPTEALTVIDVNTGKFDGHKKLQDTFFQTNCEAATEIAAQLRLRNLSGIILVDFIDMEGEEYNRQLLELLTRELERDPVRALLVDQTRLGLVEITRRKVRKPLYEQVLAPGIHFLKEDGRAALLK</sequence>
<dbReference type="GO" id="GO:0046872">
    <property type="term" value="F:metal ion binding"/>
    <property type="evidence" value="ECO:0007669"/>
    <property type="project" value="UniProtKB-KW"/>
</dbReference>
<dbReference type="GO" id="GO:0016787">
    <property type="term" value="F:hydrolase activity"/>
    <property type="evidence" value="ECO:0007669"/>
    <property type="project" value="UniProtKB-KW"/>
</dbReference>
<dbReference type="AlphaFoldDB" id="A0AAE3E9J5"/>
<dbReference type="Proteomes" id="UP001198182">
    <property type="component" value="Unassembled WGS sequence"/>
</dbReference>
<protein>
    <submittedName>
        <fullName evidence="7">Ribonuclease E/G</fullName>
    </submittedName>
</protein>
<dbReference type="PANTHER" id="PTHR30001">
    <property type="entry name" value="RIBONUCLEASE"/>
    <property type="match status" value="1"/>
</dbReference>
<dbReference type="GO" id="GO:0005737">
    <property type="term" value="C:cytoplasm"/>
    <property type="evidence" value="ECO:0007669"/>
    <property type="project" value="TreeGrafter"/>
</dbReference>
<feature type="domain" description="RNA-binding protein AU-1/Ribonuclease E/G" evidence="6">
    <location>
        <begin position="104"/>
        <end position="374"/>
    </location>
</feature>
<dbReference type="EMBL" id="JAJEQR010000012">
    <property type="protein sequence ID" value="MCC2230509.1"/>
    <property type="molecule type" value="Genomic_DNA"/>
</dbReference>
<dbReference type="InterPro" id="IPR019307">
    <property type="entry name" value="RNA-bd_AU-1/RNase_E/G"/>
</dbReference>
<organism evidence="7 8">
    <name type="scientific">Hominifimenecus microfluidus</name>
    <dbReference type="NCBI Taxonomy" id="2885348"/>
    <lineage>
        <taxon>Bacteria</taxon>
        <taxon>Bacillati</taxon>
        <taxon>Bacillota</taxon>
        <taxon>Clostridia</taxon>
        <taxon>Lachnospirales</taxon>
        <taxon>Lachnospiraceae</taxon>
        <taxon>Hominifimenecus</taxon>
    </lineage>
</organism>
<evidence type="ECO:0000259" key="6">
    <source>
        <dbReference type="Pfam" id="PF10150"/>
    </source>
</evidence>
<dbReference type="PANTHER" id="PTHR30001:SF0">
    <property type="entry name" value="RIBONUCLEASE G"/>
    <property type="match status" value="1"/>
</dbReference>
<evidence type="ECO:0000313" key="7">
    <source>
        <dbReference type="EMBL" id="MCC2230509.1"/>
    </source>
</evidence>
<evidence type="ECO:0000313" key="8">
    <source>
        <dbReference type="Proteomes" id="UP001198182"/>
    </source>
</evidence>
<proteinExistence type="predicted"/>
<evidence type="ECO:0000256" key="1">
    <source>
        <dbReference type="ARBA" id="ARBA00001946"/>
    </source>
</evidence>
<dbReference type="RefSeq" id="WP_308453177.1">
    <property type="nucleotide sequence ID" value="NZ_JAJEQR010000012.1"/>
</dbReference>
<name>A0AAE3E9J5_9FIRM</name>
<keyword evidence="2" id="KW-0479">Metal-binding</keyword>
<evidence type="ECO:0000256" key="4">
    <source>
        <dbReference type="ARBA" id="ARBA00022842"/>
    </source>
</evidence>
<dbReference type="GO" id="GO:0004540">
    <property type="term" value="F:RNA nuclease activity"/>
    <property type="evidence" value="ECO:0007669"/>
    <property type="project" value="InterPro"/>
</dbReference>
<evidence type="ECO:0000256" key="2">
    <source>
        <dbReference type="ARBA" id="ARBA00022723"/>
    </source>
</evidence>
<dbReference type="Gene3D" id="2.40.50.140">
    <property type="entry name" value="Nucleic acid-binding proteins"/>
    <property type="match status" value="1"/>
</dbReference>
<reference evidence="7" key="1">
    <citation type="submission" date="2021-10" db="EMBL/GenBank/DDBJ databases">
        <title>Anaerobic single-cell dispensing facilitates the cultivation of human gut bacteria.</title>
        <authorList>
            <person name="Afrizal A."/>
        </authorList>
    </citation>
    <scope>NUCLEOTIDE SEQUENCE</scope>
    <source>
        <strain evidence="7">CLA-AA-H215</strain>
    </source>
</reference>
<evidence type="ECO:0000256" key="5">
    <source>
        <dbReference type="ARBA" id="ARBA00022884"/>
    </source>
</evidence>
<keyword evidence="3" id="KW-0378">Hydrolase</keyword>
<dbReference type="InterPro" id="IPR012340">
    <property type="entry name" value="NA-bd_OB-fold"/>
</dbReference>
<dbReference type="GO" id="GO:0003723">
    <property type="term" value="F:RNA binding"/>
    <property type="evidence" value="ECO:0007669"/>
    <property type="project" value="UniProtKB-KW"/>
</dbReference>
<dbReference type="CDD" id="cd04453">
    <property type="entry name" value="S1_RNase_E"/>
    <property type="match status" value="1"/>
</dbReference>
<comment type="cofactor">
    <cofactor evidence="1">
        <name>Mg(2+)</name>
        <dbReference type="ChEBI" id="CHEBI:18420"/>
    </cofactor>
</comment>